<protein>
    <submittedName>
        <fullName evidence="1">RCG37069</fullName>
    </submittedName>
</protein>
<evidence type="ECO:0000313" key="1">
    <source>
        <dbReference type="EMBL" id="EDM02378.1"/>
    </source>
</evidence>
<dbReference type="EMBL" id="CH473951">
    <property type="protein sequence ID" value="EDM02378.1"/>
    <property type="molecule type" value="Genomic_DNA"/>
</dbReference>
<reference evidence="1 2" key="1">
    <citation type="submission" date="2005-07" db="EMBL/GenBank/DDBJ databases">
        <authorList>
            <person name="Mural R.J."/>
            <person name="Li P.W."/>
            <person name="Adams M.D."/>
            <person name="Amanatides P.G."/>
            <person name="Baden-Tillson H."/>
            <person name="Barnstead M."/>
            <person name="Chin S.H."/>
            <person name="Dew I."/>
            <person name="Evans C.A."/>
            <person name="Ferriera S."/>
            <person name="Flanigan M."/>
            <person name="Fosler C."/>
            <person name="Glodek A."/>
            <person name="Gu Z."/>
            <person name="Holt R.A."/>
            <person name="Jennings D."/>
            <person name="Kraft C.L."/>
            <person name="Lu F."/>
            <person name="Nguyen T."/>
            <person name="Nusskern D.R."/>
            <person name="Pfannkoch C.M."/>
            <person name="Sitter C."/>
            <person name="Sutton G.G."/>
            <person name="Venter J.C."/>
            <person name="Wang Z."/>
            <person name="Woodage T."/>
            <person name="Zheng X.H."/>
            <person name="Zhong F."/>
        </authorList>
    </citation>
    <scope>NUCLEOTIDE SEQUENCE [LARGE SCALE GENOMIC DNA]</scope>
    <source>
        <strain>BN</strain>
        <strain evidence="2">Sprague-Dawley</strain>
    </source>
</reference>
<evidence type="ECO:0000313" key="2">
    <source>
        <dbReference type="Proteomes" id="UP000234681"/>
    </source>
</evidence>
<dbReference type="Proteomes" id="UP000234681">
    <property type="component" value="Chromosome 15"/>
</dbReference>
<organism evidence="1 2">
    <name type="scientific">Rattus norvegicus</name>
    <name type="common">Rat</name>
    <dbReference type="NCBI Taxonomy" id="10116"/>
    <lineage>
        <taxon>Eukaryota</taxon>
        <taxon>Metazoa</taxon>
        <taxon>Chordata</taxon>
        <taxon>Craniata</taxon>
        <taxon>Vertebrata</taxon>
        <taxon>Euteleostomi</taxon>
        <taxon>Mammalia</taxon>
        <taxon>Eutheria</taxon>
        <taxon>Euarchontoglires</taxon>
        <taxon>Glires</taxon>
        <taxon>Rodentia</taxon>
        <taxon>Myomorpha</taxon>
        <taxon>Muroidea</taxon>
        <taxon>Muridae</taxon>
        <taxon>Murinae</taxon>
        <taxon>Rattus</taxon>
    </lineage>
</organism>
<gene>
    <name evidence="1" type="ORF">rCG_37069</name>
</gene>
<feature type="non-terminal residue" evidence="1">
    <location>
        <position position="26"/>
    </location>
</feature>
<accession>A6HU15</accession>
<dbReference type="AlphaFoldDB" id="A6HU15"/>
<name>A6HU15_RAT</name>
<sequence length="26" mass="3124">MRLTSSSILILAMIYLEYGHYYSRNK</sequence>
<proteinExistence type="predicted"/>